<evidence type="ECO:0000259" key="8">
    <source>
        <dbReference type="Pfam" id="PF16757"/>
    </source>
</evidence>
<evidence type="ECO:0000256" key="2">
    <source>
        <dbReference type="ARBA" id="ARBA00007951"/>
    </source>
</evidence>
<dbReference type="RefSeq" id="WP_200464739.1">
    <property type="nucleotide sequence ID" value="NZ_JAENRR010000017.1"/>
</dbReference>
<comment type="caution">
    <text evidence="9">The sequence shown here is derived from an EMBL/GenBank/DDBJ whole genome shotgun (WGS) entry which is preliminary data.</text>
</comment>
<evidence type="ECO:0000256" key="1">
    <source>
        <dbReference type="ARBA" id="ARBA00004071"/>
    </source>
</evidence>
<dbReference type="InterPro" id="IPR031919">
    <property type="entry name" value="Fucosidase_C"/>
</dbReference>
<organism evidence="9 10">
    <name type="scientific">Carboxylicivirga marina</name>
    <dbReference type="NCBI Taxonomy" id="2800988"/>
    <lineage>
        <taxon>Bacteria</taxon>
        <taxon>Pseudomonadati</taxon>
        <taxon>Bacteroidota</taxon>
        <taxon>Bacteroidia</taxon>
        <taxon>Marinilabiliales</taxon>
        <taxon>Marinilabiliaceae</taxon>
        <taxon>Carboxylicivirga</taxon>
    </lineage>
</organism>
<dbReference type="InterPro" id="IPR013780">
    <property type="entry name" value="Glyco_hydro_b"/>
</dbReference>
<dbReference type="InterPro" id="IPR000933">
    <property type="entry name" value="Glyco_hydro_29"/>
</dbReference>
<evidence type="ECO:0000313" key="10">
    <source>
        <dbReference type="Proteomes" id="UP000605676"/>
    </source>
</evidence>
<keyword evidence="6" id="KW-0326">Glycosidase</keyword>
<dbReference type="SUPFAM" id="SSF51445">
    <property type="entry name" value="(Trans)glycosidases"/>
    <property type="match status" value="1"/>
</dbReference>
<keyword evidence="4" id="KW-0732">Signal</keyword>
<keyword evidence="5" id="KW-0378">Hydrolase</keyword>
<comment type="function">
    <text evidence="1">Alpha-L-fucosidase is responsible for hydrolyzing the alpha-1,6-linked fucose joined to the reducing-end N-acetylglucosamine of the carbohydrate moieties of glycoproteins.</text>
</comment>
<dbReference type="Gene3D" id="3.20.20.80">
    <property type="entry name" value="Glycosidases"/>
    <property type="match status" value="1"/>
</dbReference>
<dbReference type="PANTHER" id="PTHR10030">
    <property type="entry name" value="ALPHA-L-FUCOSIDASE"/>
    <property type="match status" value="1"/>
</dbReference>
<name>A0ABS1HIL2_9BACT</name>
<dbReference type="PANTHER" id="PTHR10030:SF37">
    <property type="entry name" value="ALPHA-L-FUCOSIDASE-RELATED"/>
    <property type="match status" value="1"/>
</dbReference>
<dbReference type="InterPro" id="IPR057739">
    <property type="entry name" value="Glyco_hydro_29_N"/>
</dbReference>
<dbReference type="Proteomes" id="UP000605676">
    <property type="component" value="Unassembled WGS sequence"/>
</dbReference>
<comment type="similarity">
    <text evidence="2">Belongs to the glycosyl hydrolase 29 family.</text>
</comment>
<dbReference type="Pfam" id="PF01120">
    <property type="entry name" value="Alpha_L_fucos"/>
    <property type="match status" value="1"/>
</dbReference>
<evidence type="ECO:0000256" key="6">
    <source>
        <dbReference type="ARBA" id="ARBA00023295"/>
    </source>
</evidence>
<dbReference type="PRINTS" id="PR00741">
    <property type="entry name" value="GLHYDRLASE29"/>
</dbReference>
<feature type="domain" description="Glycoside hydrolase family 29 N-terminal" evidence="7">
    <location>
        <begin position="19"/>
        <end position="399"/>
    </location>
</feature>
<sequence>MKRALLILLVISIGGLGFAQKSYEPNWESLDSRECPQWFPDAKFGIFIHWGLYSVPGYTNKGTYAEWYWNALLEDPNTANEKRKLRHEVITSFHNKNYGADFKYADFRKDFTCELFNPSEWADIFKRSGAKYVVLTSKHHDGYCLWPNKEASTSFGMAWNSVESGPKRDLVRELTDAVRDEDIKMGLYYSIWDWFNPYWTKQQQQLMSSGNMAVNFNEKADKVTPAKKKELKAAKEGLSKYVHEVMYPQFKELVNEYQPSLLFSDGDWWMNDELWETKPMLAWLYNNAPNKDEVVINDRWGKGRGQHGGYYTTEYGAGFEGIDKPWEENRGIGMSFGVNRIENIDDYRTEKELLFMLADLVSRGGNLLLNIGPNADGTIPVIMQERLIQIGNWLDVNGEAIYGTRANSESAQWSEGKRPVFSKHDFHAGFPIYEMTIAPKAGNAFKECWYTRKENTLYALTPGWPKNNQLVLRNLSINENTKVSMLGVDKELDYTIDNGQIQIDLSTISINDLPCNHIYTIKITNVN</sequence>
<dbReference type="EC" id="3.2.1.51" evidence="3"/>
<gene>
    <name evidence="9" type="ORF">JIV24_09190</name>
</gene>
<dbReference type="InterPro" id="IPR016286">
    <property type="entry name" value="FUC_metazoa-typ"/>
</dbReference>
<proteinExistence type="inferred from homology"/>
<evidence type="ECO:0000256" key="3">
    <source>
        <dbReference type="ARBA" id="ARBA00012662"/>
    </source>
</evidence>
<dbReference type="Gene3D" id="2.60.40.1180">
    <property type="entry name" value="Golgi alpha-mannosidase II"/>
    <property type="match status" value="1"/>
</dbReference>
<dbReference type="SMART" id="SM00812">
    <property type="entry name" value="Alpha_L_fucos"/>
    <property type="match status" value="1"/>
</dbReference>
<evidence type="ECO:0000259" key="7">
    <source>
        <dbReference type="Pfam" id="PF01120"/>
    </source>
</evidence>
<evidence type="ECO:0000313" key="9">
    <source>
        <dbReference type="EMBL" id="MBK3517509.1"/>
    </source>
</evidence>
<evidence type="ECO:0000256" key="5">
    <source>
        <dbReference type="ARBA" id="ARBA00022801"/>
    </source>
</evidence>
<protein>
    <recommendedName>
        <fullName evidence="3">alpha-L-fucosidase</fullName>
        <ecNumber evidence="3">3.2.1.51</ecNumber>
    </recommendedName>
</protein>
<reference evidence="9 10" key="1">
    <citation type="submission" date="2021-01" db="EMBL/GenBank/DDBJ databases">
        <title>Carboxyliciviraga sp.nov., isolated from coastal sediments.</title>
        <authorList>
            <person name="Lu D."/>
            <person name="Zhang T."/>
        </authorList>
    </citation>
    <scope>NUCLEOTIDE SEQUENCE [LARGE SCALE GENOMIC DNA]</scope>
    <source>
        <strain evidence="9 10">N1Y132</strain>
    </source>
</reference>
<dbReference type="InterPro" id="IPR017853">
    <property type="entry name" value="GH"/>
</dbReference>
<dbReference type="PIRSF" id="PIRSF001092">
    <property type="entry name" value="Alpha-L-fucosidase"/>
    <property type="match status" value="1"/>
</dbReference>
<keyword evidence="10" id="KW-1185">Reference proteome</keyword>
<dbReference type="Pfam" id="PF16757">
    <property type="entry name" value="Fucosidase_C"/>
    <property type="match status" value="1"/>
</dbReference>
<feature type="domain" description="Alpha-L-fucosidase C-terminal" evidence="8">
    <location>
        <begin position="446"/>
        <end position="524"/>
    </location>
</feature>
<evidence type="ECO:0000256" key="4">
    <source>
        <dbReference type="ARBA" id="ARBA00022729"/>
    </source>
</evidence>
<dbReference type="EMBL" id="JAENRR010000017">
    <property type="protein sequence ID" value="MBK3517509.1"/>
    <property type="molecule type" value="Genomic_DNA"/>
</dbReference>
<accession>A0ABS1HIL2</accession>